<keyword evidence="2" id="KW-0812">Transmembrane</keyword>
<feature type="compositionally biased region" description="Low complexity" evidence="1">
    <location>
        <begin position="308"/>
        <end position="337"/>
    </location>
</feature>
<protein>
    <recommendedName>
        <fullName evidence="5">DUF4352 domain-containing protein</fullName>
    </recommendedName>
</protein>
<keyword evidence="4" id="KW-1185">Reference proteome</keyword>
<keyword evidence="2" id="KW-0472">Membrane</keyword>
<dbReference type="RefSeq" id="WP_087104902.1">
    <property type="nucleotide sequence ID" value="NZ_FWFG01000099.1"/>
</dbReference>
<accession>A0A1X6X649</accession>
<name>A0A1X6X649_9MICO</name>
<dbReference type="Proteomes" id="UP000195981">
    <property type="component" value="Unassembled WGS sequence"/>
</dbReference>
<evidence type="ECO:0000256" key="2">
    <source>
        <dbReference type="SAM" id="Phobius"/>
    </source>
</evidence>
<feature type="transmembrane region" description="Helical" evidence="2">
    <location>
        <begin position="269"/>
        <end position="292"/>
    </location>
</feature>
<sequence length="478" mass="48776">MAYRFNPPPNWPVDEPGWTPPPGWQPDPSWGPAPDGWNFWVEDAAEPSASAGHPAQDEASAPAAEGDAALAAGADDDETRMVSTQDDLPAAAPTGDAEQDETRVVDSAERDAAADVAGDPAAGATEDAPSAPSFGSEPQAAADAPETEEFPGRDLDSDLQTAAPYESAAPVDQQTPAPSYGSSPAVDSGQAPAYGSADQPGYAADGYGQSPSSYPSADGYGSANSYGTGDYPQAASPAAFGSPAEQGSWQAAPAGGGPDKPQKGLLARFWWVGCILLAILALILGLIGFAAVKAMGGKDDPSPSVSGTTTTAPTTTDPATTDPATTDPATTDPATTPVAQPTIDPAAVAQPVQSSQGKGTVAVEMKWQTADQLPSEHGGTISPGTNPEYLVVVAKVTTDEGELNTNPFNFAVVTPYGGAVDPATETFGLKDSGIGIGDDSVTAGNEQTIRMVFDIAKNPGLKVQYDTYDNQYSWDVPV</sequence>
<organism evidence="3 4">
    <name type="scientific">Brachybacterium nesterenkovii</name>
    <dbReference type="NCBI Taxonomy" id="47847"/>
    <lineage>
        <taxon>Bacteria</taxon>
        <taxon>Bacillati</taxon>
        <taxon>Actinomycetota</taxon>
        <taxon>Actinomycetes</taxon>
        <taxon>Micrococcales</taxon>
        <taxon>Dermabacteraceae</taxon>
        <taxon>Brachybacterium</taxon>
    </lineage>
</organism>
<feature type="compositionally biased region" description="Pro residues" evidence="1">
    <location>
        <begin position="1"/>
        <end position="11"/>
    </location>
</feature>
<evidence type="ECO:0008006" key="5">
    <source>
        <dbReference type="Google" id="ProtNLM"/>
    </source>
</evidence>
<feature type="compositionally biased region" description="Low complexity" evidence="1">
    <location>
        <begin position="57"/>
        <end position="73"/>
    </location>
</feature>
<feature type="region of interest" description="Disordered" evidence="1">
    <location>
        <begin position="234"/>
        <end position="259"/>
    </location>
</feature>
<evidence type="ECO:0000313" key="3">
    <source>
        <dbReference type="EMBL" id="SLM94579.1"/>
    </source>
</evidence>
<dbReference type="OrthoDB" id="4833374at2"/>
<reference evidence="3 4" key="1">
    <citation type="submission" date="2017-02" db="EMBL/GenBank/DDBJ databases">
        <authorList>
            <person name="Peterson S.W."/>
        </authorList>
    </citation>
    <scope>NUCLEOTIDE SEQUENCE [LARGE SCALE GENOMIC DNA]</scope>
    <source>
        <strain evidence="3 4">CIP104813</strain>
    </source>
</reference>
<feature type="compositionally biased region" description="Polar residues" evidence="1">
    <location>
        <begin position="172"/>
        <end position="182"/>
    </location>
</feature>
<evidence type="ECO:0000313" key="4">
    <source>
        <dbReference type="Proteomes" id="UP000195981"/>
    </source>
</evidence>
<gene>
    <name evidence="3" type="ORF">FM110_11570</name>
</gene>
<feature type="compositionally biased region" description="Pro residues" evidence="1">
    <location>
        <begin position="18"/>
        <end position="31"/>
    </location>
</feature>
<dbReference type="EMBL" id="FWFG01000099">
    <property type="protein sequence ID" value="SLM94579.1"/>
    <property type="molecule type" value="Genomic_DNA"/>
</dbReference>
<feature type="compositionally biased region" description="Basic and acidic residues" evidence="1">
    <location>
        <begin position="100"/>
        <end position="113"/>
    </location>
</feature>
<feature type="region of interest" description="Disordered" evidence="1">
    <location>
        <begin position="297"/>
        <end position="340"/>
    </location>
</feature>
<proteinExistence type="predicted"/>
<feature type="region of interest" description="Disordered" evidence="1">
    <location>
        <begin position="1"/>
        <end position="221"/>
    </location>
</feature>
<evidence type="ECO:0000256" key="1">
    <source>
        <dbReference type="SAM" id="MobiDB-lite"/>
    </source>
</evidence>
<keyword evidence="2" id="KW-1133">Transmembrane helix</keyword>
<dbReference type="AlphaFoldDB" id="A0A1X6X649"/>
<feature type="compositionally biased region" description="Low complexity" evidence="1">
    <location>
        <begin position="114"/>
        <end position="124"/>
    </location>
</feature>